<keyword evidence="4" id="KW-0833">Ubl conjugation pathway</keyword>
<keyword evidence="5" id="KW-0378">Hydrolase</keyword>
<dbReference type="InterPro" id="IPR022105">
    <property type="entry name" value="DUF3645"/>
</dbReference>
<evidence type="ECO:0000256" key="6">
    <source>
        <dbReference type="ARBA" id="ARBA00022807"/>
    </source>
</evidence>
<keyword evidence="6" id="KW-0788">Thiol protease</keyword>
<evidence type="ECO:0000259" key="8">
    <source>
        <dbReference type="Pfam" id="PF12359"/>
    </source>
</evidence>
<comment type="catalytic activity">
    <reaction evidence="1">
        <text>Thiol-dependent hydrolysis of ester, thioester, amide, peptide and isopeptide bonds formed by the C-terminal Gly of ubiquitin (a 76-residue protein attached to proteins as an intracellular targeting signal).</text>
        <dbReference type="EC" id="3.4.19.12"/>
    </reaction>
</comment>
<evidence type="ECO:0000313" key="9">
    <source>
        <dbReference type="EMBL" id="KAL1623900.1"/>
    </source>
</evidence>
<dbReference type="PANTHER" id="PTHR13367:SF33">
    <property type="entry name" value="P-LOOP CONTAINING NUCLEOSIDE TRIPHOSPHATE HYDROLASE PROTEIN"/>
    <property type="match status" value="1"/>
</dbReference>
<evidence type="ECO:0000313" key="10">
    <source>
        <dbReference type="Proteomes" id="UP001521116"/>
    </source>
</evidence>
<dbReference type="PANTHER" id="PTHR13367">
    <property type="entry name" value="UBIQUITIN THIOESTERASE"/>
    <property type="match status" value="1"/>
</dbReference>
<keyword evidence="10" id="KW-1185">Reference proteome</keyword>
<sequence>MRDGALLVEAIINDRHLRLIPQEILEPDLPKGKTRNFVHWMDREKNEIEFRPLSSSWDTPRQAMKLTFSDHGSSYMEVGERRLVDHKSQLGDAILGILQALEDPREIVIMADPNGVEAEVPRFRLSFTINRDGLLESKQLDATIDPDQDIGCLIGLRNKLVLRRSSVHPSVPQRSVIVPFGSVAISRSGDHSRVQIHCSRTQRLHFMHYQLDGKLSRLRGYSSTADKLFLAYLHAVTSFVLPDPFTAHTGTLEALQILREQSLRASTPFEVDAMSMLENIAALTPRREFYPDHLRKMQTVEWNPNLCQLAQHEDFQTLTDDILQHSDLLKFPVEREWGALYDFCRKADREVDQFKLTGVFAMIVFGQENAVEIVRTLLGIAFSGAFADTEPLNSLYDLTAGERPDRNVIEAVVANHISEPQRQKGEQHKLWQARLAEFRADKKRQVELTARNVINQWPCNAPDVVQQGHLAVRSGVLSDCKRLFTTWNNNRLFMLHIDEVQSKLRTIHSVTTDIPREALPVNPRFYKEAEEPGHLSWRTEDRPDWLLIEIENNLTIRNIQAEVAQKMIQPNGGRNEVLQLNMGEGKSTVIVPMVLTALLDGAQLARLVVLKPLLKQTQNLLAQRLGGLVDRRTFHLPFTRKNRLDYDQISQLREHLDQCLRDQAAVIMLPEHMMSFRLMGRERLETEPQLGWKMVCLEKWLGATCRDVLDESDALLDPRFQLVYSVGNQTMMDGQPDRWILTQRVLALFAEQAQRLQAEGVESIEVDFRGRCYPFVTLLEDDAGPTLLDKLVEQISCGNLLGVSLSHCTATVREAVKEFIRNRSASEHVFIIIGEEFGHTQNWKKLLLLRGLIANNILLFAFQQKRWLVNYGLDVSRCLMAVPYRAKGIPSISAEFGHPDVAVVLTCLSYYYSGLSPTQLRQKFENLSRESDAGSEYQLWIRGCPEMPVRSLHGVNLDDNQLWEQNIYPYLRFSKAATDYFMNSVVFPHEGKEFPAKLSTSAWDLPSDALPTTGFSGTNDNKFLLPLSIRQNDLPQLHRTNAMVASALLQTENRAYVEAKDNNGKRMETKSLLKLICAQRPSIQVLIDVGAQVLEASNHDVAKEWLELSPEATSAAFYDASDELLVLDREGFLERFSNYSCQRNMDHCLVYLDEDEPDDVPEQDDIVEFCSLIQEPEGQPLQEMYGAESRNTAFRSCITGKEARKDPTVGILLKEWESYKEGIGRDWALQEEQEREVAHEIEQEREIQRPSPAKAQRHHLDPLIRKFVHTGKVKVSSTKAFRRAFESLESTSAFQYLHAGLVAGTLYATEDFVRTVELTSGSTYNDFVRPVKWVMSSKQDPHLLVIISPYEANVLLPEIRNSSAIRLHVYAAKTSRAMHPFHELDFYTEASPTEAGFTDPLLLCQLSLFSGNLFFEEFSVYRMISDFLAILPYAQTDDQGAQVGSDGFMNEQERKRLNWPIHSPFTKSPIVFFNCLVGMRRQGHVYSQTHLGHLLSGRLLTEETFQRL</sequence>
<dbReference type="InterPro" id="IPR022099">
    <property type="entry name" value="DUF3638"/>
</dbReference>
<dbReference type="InterPro" id="IPR027417">
    <property type="entry name" value="P-loop_NTPase"/>
</dbReference>
<dbReference type="Proteomes" id="UP001521116">
    <property type="component" value="Unassembled WGS sequence"/>
</dbReference>
<dbReference type="Pfam" id="PF12340">
    <property type="entry name" value="DUF3638"/>
    <property type="match status" value="1"/>
</dbReference>
<feature type="domain" description="DUF3645" evidence="8">
    <location>
        <begin position="875"/>
        <end position="906"/>
    </location>
</feature>
<proteinExistence type="predicted"/>
<accession>A0ABR3SL25</accession>
<evidence type="ECO:0000259" key="7">
    <source>
        <dbReference type="Pfam" id="PF12340"/>
    </source>
</evidence>
<evidence type="ECO:0000256" key="1">
    <source>
        <dbReference type="ARBA" id="ARBA00000707"/>
    </source>
</evidence>
<evidence type="ECO:0000256" key="2">
    <source>
        <dbReference type="ARBA" id="ARBA00012759"/>
    </source>
</evidence>
<dbReference type="SUPFAM" id="SSF52540">
    <property type="entry name" value="P-loop containing nucleoside triphosphate hydrolases"/>
    <property type="match status" value="1"/>
</dbReference>
<organism evidence="9 10">
    <name type="scientific">Neofusicoccum ribis</name>
    <dbReference type="NCBI Taxonomy" id="45134"/>
    <lineage>
        <taxon>Eukaryota</taxon>
        <taxon>Fungi</taxon>
        <taxon>Dikarya</taxon>
        <taxon>Ascomycota</taxon>
        <taxon>Pezizomycotina</taxon>
        <taxon>Dothideomycetes</taxon>
        <taxon>Dothideomycetes incertae sedis</taxon>
        <taxon>Botryosphaeriales</taxon>
        <taxon>Botryosphaeriaceae</taxon>
        <taxon>Neofusicoccum</taxon>
    </lineage>
</organism>
<evidence type="ECO:0000256" key="5">
    <source>
        <dbReference type="ARBA" id="ARBA00022801"/>
    </source>
</evidence>
<name>A0ABR3SL25_9PEZI</name>
<gene>
    <name evidence="9" type="ORF">SLS56_008095</name>
</gene>
<dbReference type="Pfam" id="PF12359">
    <property type="entry name" value="DUF3645"/>
    <property type="match status" value="1"/>
</dbReference>
<protein>
    <recommendedName>
        <fullName evidence="2">ubiquitinyl hydrolase 1</fullName>
        <ecNumber evidence="2">3.4.19.12</ecNumber>
    </recommendedName>
</protein>
<reference evidence="9 10" key="1">
    <citation type="submission" date="2024-02" db="EMBL/GenBank/DDBJ databases">
        <title>De novo assembly and annotation of 12 fungi associated with fruit tree decline syndrome in Ontario, Canada.</title>
        <authorList>
            <person name="Sulman M."/>
            <person name="Ellouze W."/>
            <person name="Ilyukhin E."/>
        </authorList>
    </citation>
    <scope>NUCLEOTIDE SEQUENCE [LARGE SCALE GENOMIC DNA]</scope>
    <source>
        <strain evidence="9 10">M1-105</strain>
    </source>
</reference>
<dbReference type="EMBL" id="JAJVDC020000114">
    <property type="protein sequence ID" value="KAL1623900.1"/>
    <property type="molecule type" value="Genomic_DNA"/>
</dbReference>
<evidence type="ECO:0000256" key="3">
    <source>
        <dbReference type="ARBA" id="ARBA00022670"/>
    </source>
</evidence>
<comment type="caution">
    <text evidence="9">The sequence shown here is derived from an EMBL/GenBank/DDBJ whole genome shotgun (WGS) entry which is preliminary data.</text>
</comment>
<dbReference type="EC" id="3.4.19.12" evidence="2"/>
<evidence type="ECO:0000256" key="4">
    <source>
        <dbReference type="ARBA" id="ARBA00022786"/>
    </source>
</evidence>
<keyword evidence="3" id="KW-0645">Protease</keyword>
<dbReference type="InterPro" id="IPR051346">
    <property type="entry name" value="OTU_Deubiquitinase"/>
</dbReference>
<feature type="domain" description="DUF3638" evidence="7">
    <location>
        <begin position="535"/>
        <end position="757"/>
    </location>
</feature>